<dbReference type="Proteomes" id="UP000236305">
    <property type="component" value="Unassembled WGS sequence"/>
</dbReference>
<keyword evidence="12" id="KW-0472">Membrane</keyword>
<evidence type="ECO:0000256" key="5">
    <source>
        <dbReference type="ARBA" id="ARBA00022692"/>
    </source>
</evidence>
<sequence length="1177" mass="127570">MESGDDPETEKKIVQPSSTGSELVRISSETQPGRTVLPEPVAKAISLATRSSSLALRVGTLITSYGFDAAKFTTLSSLELGRGILEGILHRAGQNAIARSQSTLARVDAETVIERSLESLHMAMSQIVFWTTAGFYVAETTFAAGSQITQLLLSSLDQFFGSTDSSRAIASIITLVRREFQNPATGHSGQKVGVTDLAMGICALAYLQQKCWKLPDEERRRAPQEEIVWDIVVLSDGERVDVHEDSLYGIHKGRYEPKGPGILVSKPGPSHGPDLIATLQRHASQDSGDEDDYVSPENRLRDQIMQSLPADTSVSITTSTHTQKTITVEFTGAESPALSPPPGVELVEREFIPAADAQRDVFSSTPGAVTDQITQRVVYKFDKTMLRSTACRGYDQSPKVSGSVAEIDILLDGPDGPPPQLPERRHKAALEAQPPIPPRRHSSKAFEELATSPRVEQTSIPLAADSSHRQTFRKVSDSAVDVVKSQTNAISDNGSNQKRQRAPLGPVGTKRSSEPSLQAEEPLSAKPRLTKSKTEPIKDSKLPPKKTGVRQALKRAPGSSMSSLWSRDTPDAAAAMAPSINPAPKPKPASTLKKLVNPTNLSHRPFNRATGPTVSSNLRDKGSFEDPAENPRSSSRAGFISIHERRRDSVVSQTDTYSMHSMDSLRPDSPMLARRSPSALGKTFPEYDAGDFGSPASPRANRMRQRGHTPSTSLYSIATNGSQTSLVLAARHPKSAYTDSEAIETLRRAGVVDGMFPAKHLLHNITRFMLYSSAAYGSGFLKFMRISRNLPILKAMDETHHEIRSFAHHTESKAEDVLMASFVDSHGGSDTTGATGTGVPLVHYISLDHESKAVVLACRGTLGFEDVLADLACDYDDMSWRGKSYQVHKGVHASARRLLYGGDGRVLYTLKEALDEFSDYGLILCGHSLGGAVTALLGTMLAEPSPTGTGFVTSAEPHHRLLTYESSATAGSGGTTPVCLPSGRPIHVYAYGPPGTMSPALRKATRGLITSIVHGHDLVPYLSLGVLHDFQAVALAFQSDSTDASRIEARRRVWQAFQHGLADKWYATSTASLPENDQWALTALGSLRRSIVGTKLVPPGEVFVVESSKVLRRDAFVLAEEVDIGQPAKRVVLKYIRDVEARFGEVRFGTSMLMDHSPAKYEEALRKLRLGVVDAGY</sequence>
<comment type="cofactor">
    <cofactor evidence="1">
        <name>Ca(2+)</name>
        <dbReference type="ChEBI" id="CHEBI:29108"/>
    </cofactor>
</comment>
<dbReference type="PANTHER" id="PTHR45792:SF7">
    <property type="entry name" value="PUTATIVE (AFU_ORTHOLOGUE AFUA_6G02710)-RELATED"/>
    <property type="match status" value="1"/>
</dbReference>
<dbReference type="GO" id="GO:0046340">
    <property type="term" value="P:diacylglycerol catabolic process"/>
    <property type="evidence" value="ECO:0007669"/>
    <property type="project" value="TreeGrafter"/>
</dbReference>
<dbReference type="GO" id="GO:0016298">
    <property type="term" value="F:lipase activity"/>
    <property type="evidence" value="ECO:0007669"/>
    <property type="project" value="TreeGrafter"/>
</dbReference>
<reference evidence="17 18" key="1">
    <citation type="submission" date="2017-12" db="EMBL/GenBank/DDBJ databases">
        <title>Comparative genomics yields insights into virulence evolution of Verticillium dahliae.</title>
        <authorList>
            <person name="Fan R."/>
            <person name="Armitage A.D."/>
            <person name="Cascant-Lopez E."/>
            <person name="Sobczyk M."/>
            <person name="Cockerton H.M."/>
            <person name="Harrison R.J."/>
        </authorList>
    </citation>
    <scope>NUCLEOTIDE SEQUENCE [LARGE SCALE GENOMIC DNA]</scope>
    <source>
        <strain evidence="17 18">12008</strain>
    </source>
</reference>
<feature type="region of interest" description="Disordered" evidence="15">
    <location>
        <begin position="487"/>
        <end position="671"/>
    </location>
</feature>
<feature type="region of interest" description="Disordered" evidence="15">
    <location>
        <begin position="1"/>
        <end position="32"/>
    </location>
</feature>
<dbReference type="GO" id="GO:0019369">
    <property type="term" value="P:arachidonate metabolic process"/>
    <property type="evidence" value="ECO:0007669"/>
    <property type="project" value="TreeGrafter"/>
</dbReference>
<keyword evidence="5" id="KW-0812">Transmembrane</keyword>
<feature type="compositionally biased region" description="Low complexity" evidence="15">
    <location>
        <begin position="571"/>
        <end position="580"/>
    </location>
</feature>
<dbReference type="Pfam" id="PF01764">
    <property type="entry name" value="Lipase_3"/>
    <property type="match status" value="1"/>
</dbReference>
<evidence type="ECO:0000256" key="4">
    <source>
        <dbReference type="ARBA" id="ARBA00022553"/>
    </source>
</evidence>
<feature type="compositionally biased region" description="Polar residues" evidence="15">
    <location>
        <begin position="650"/>
        <end position="661"/>
    </location>
</feature>
<evidence type="ECO:0000256" key="12">
    <source>
        <dbReference type="ARBA" id="ARBA00023136"/>
    </source>
</evidence>
<dbReference type="InterPro" id="IPR029058">
    <property type="entry name" value="AB_hydrolase_fold"/>
</dbReference>
<keyword evidence="7" id="KW-0378">Hydrolase</keyword>
<evidence type="ECO:0000256" key="15">
    <source>
        <dbReference type="SAM" id="MobiDB-lite"/>
    </source>
</evidence>
<keyword evidence="3" id="KW-1003">Cell membrane</keyword>
<proteinExistence type="predicted"/>
<dbReference type="InterPro" id="IPR052214">
    <property type="entry name" value="DAG_Lipase-Related"/>
</dbReference>
<dbReference type="InterPro" id="IPR002921">
    <property type="entry name" value="Fungal_lipase-type"/>
</dbReference>
<dbReference type="GO" id="GO:0046872">
    <property type="term" value="F:metal ion binding"/>
    <property type="evidence" value="ECO:0007669"/>
    <property type="project" value="UniProtKB-KW"/>
</dbReference>
<keyword evidence="11" id="KW-0443">Lipid metabolism</keyword>
<dbReference type="GO" id="GO:0005886">
    <property type="term" value="C:plasma membrane"/>
    <property type="evidence" value="ECO:0007669"/>
    <property type="project" value="UniProtKB-SubCell"/>
</dbReference>
<feature type="region of interest" description="Disordered" evidence="15">
    <location>
        <begin position="683"/>
        <end position="716"/>
    </location>
</feature>
<protein>
    <recommendedName>
        <fullName evidence="14">sn-1-specific diacylglycerol lipase</fullName>
        <ecNumber evidence="14">3.1.1.116</ecNumber>
    </recommendedName>
</protein>
<feature type="compositionally biased region" description="Basic and acidic residues" evidence="15">
    <location>
        <begin position="532"/>
        <end position="542"/>
    </location>
</feature>
<feature type="domain" description="Fungal lipase-type" evidence="16">
    <location>
        <begin position="855"/>
        <end position="1023"/>
    </location>
</feature>
<evidence type="ECO:0000256" key="8">
    <source>
        <dbReference type="ARBA" id="ARBA00022837"/>
    </source>
</evidence>
<keyword evidence="10" id="KW-1133">Transmembrane helix</keyword>
<evidence type="ECO:0000256" key="6">
    <source>
        <dbReference type="ARBA" id="ARBA00022723"/>
    </source>
</evidence>
<comment type="subcellular location">
    <subcellularLocation>
        <location evidence="2">Cell membrane</location>
        <topology evidence="2">Multi-pass membrane protein</topology>
    </subcellularLocation>
</comment>
<evidence type="ECO:0000256" key="10">
    <source>
        <dbReference type="ARBA" id="ARBA00022989"/>
    </source>
</evidence>
<evidence type="ECO:0000256" key="2">
    <source>
        <dbReference type="ARBA" id="ARBA00004651"/>
    </source>
</evidence>
<dbReference type="EC" id="3.1.1.116" evidence="14"/>
<dbReference type="PANTHER" id="PTHR45792">
    <property type="entry name" value="DIACYLGLYCEROL LIPASE HOMOLOG-RELATED"/>
    <property type="match status" value="1"/>
</dbReference>
<keyword evidence="6" id="KW-0479">Metal-binding</keyword>
<organism evidence="17 18">
    <name type="scientific">Verticillium dahliae</name>
    <name type="common">Verticillium wilt</name>
    <dbReference type="NCBI Taxonomy" id="27337"/>
    <lineage>
        <taxon>Eukaryota</taxon>
        <taxon>Fungi</taxon>
        <taxon>Dikarya</taxon>
        <taxon>Ascomycota</taxon>
        <taxon>Pezizomycotina</taxon>
        <taxon>Sordariomycetes</taxon>
        <taxon>Hypocreomycetidae</taxon>
        <taxon>Glomerellales</taxon>
        <taxon>Plectosphaerellaceae</taxon>
        <taxon>Verticillium</taxon>
    </lineage>
</organism>
<name>A0AA45AHZ8_VERDA</name>
<dbReference type="AlphaFoldDB" id="A0AA45AHZ8"/>
<feature type="compositionally biased region" description="Polar residues" evidence="15">
    <location>
        <begin position="15"/>
        <end position="32"/>
    </location>
</feature>
<evidence type="ECO:0000259" key="16">
    <source>
        <dbReference type="Pfam" id="PF01764"/>
    </source>
</evidence>
<feature type="region of interest" description="Disordered" evidence="15">
    <location>
        <begin position="409"/>
        <end position="473"/>
    </location>
</feature>
<feature type="compositionally biased region" description="Polar residues" evidence="15">
    <location>
        <begin position="487"/>
        <end position="497"/>
    </location>
</feature>
<evidence type="ECO:0000256" key="1">
    <source>
        <dbReference type="ARBA" id="ARBA00001913"/>
    </source>
</evidence>
<dbReference type="EMBL" id="MPSH01000049">
    <property type="protein sequence ID" value="PNH27198.1"/>
    <property type="molecule type" value="Genomic_DNA"/>
</dbReference>
<accession>A0AA45AHZ8</accession>
<keyword evidence="9" id="KW-0442">Lipid degradation</keyword>
<evidence type="ECO:0000256" key="11">
    <source>
        <dbReference type="ARBA" id="ARBA00023098"/>
    </source>
</evidence>
<evidence type="ECO:0000256" key="3">
    <source>
        <dbReference type="ARBA" id="ARBA00022475"/>
    </source>
</evidence>
<dbReference type="CDD" id="cd00519">
    <property type="entry name" value="Lipase_3"/>
    <property type="match status" value="1"/>
</dbReference>
<evidence type="ECO:0000313" key="18">
    <source>
        <dbReference type="Proteomes" id="UP000236305"/>
    </source>
</evidence>
<comment type="catalytic activity">
    <reaction evidence="13">
        <text>a 1,2-diacyl-sn-glycerol + H2O = a 2-acylglycerol + a fatty acid + H(+)</text>
        <dbReference type="Rhea" id="RHEA:33275"/>
        <dbReference type="ChEBI" id="CHEBI:15377"/>
        <dbReference type="ChEBI" id="CHEBI:15378"/>
        <dbReference type="ChEBI" id="CHEBI:17389"/>
        <dbReference type="ChEBI" id="CHEBI:17815"/>
        <dbReference type="ChEBI" id="CHEBI:28868"/>
        <dbReference type="EC" id="3.1.1.116"/>
    </reaction>
    <physiologicalReaction direction="left-to-right" evidence="13">
        <dbReference type="Rhea" id="RHEA:33276"/>
    </physiologicalReaction>
</comment>
<comment type="caution">
    <text evidence="17">The sequence shown here is derived from an EMBL/GenBank/DDBJ whole genome shotgun (WGS) entry which is preliminary data.</text>
</comment>
<dbReference type="SUPFAM" id="SSF53474">
    <property type="entry name" value="alpha/beta-Hydrolases"/>
    <property type="match status" value="1"/>
</dbReference>
<evidence type="ECO:0000256" key="13">
    <source>
        <dbReference type="ARBA" id="ARBA00024531"/>
    </source>
</evidence>
<evidence type="ECO:0000256" key="7">
    <source>
        <dbReference type="ARBA" id="ARBA00022801"/>
    </source>
</evidence>
<evidence type="ECO:0000256" key="9">
    <source>
        <dbReference type="ARBA" id="ARBA00022963"/>
    </source>
</evidence>
<keyword evidence="8" id="KW-0106">Calcium</keyword>
<evidence type="ECO:0000313" key="17">
    <source>
        <dbReference type="EMBL" id="PNH27198.1"/>
    </source>
</evidence>
<dbReference type="Gene3D" id="3.40.50.1820">
    <property type="entry name" value="alpha/beta hydrolase"/>
    <property type="match status" value="1"/>
</dbReference>
<keyword evidence="4" id="KW-0597">Phosphoprotein</keyword>
<evidence type="ECO:0000256" key="14">
    <source>
        <dbReference type="ARBA" id="ARBA00026104"/>
    </source>
</evidence>
<gene>
    <name evidence="17" type="ORF">BJF96_g9474</name>
</gene>